<protein>
    <submittedName>
        <fullName evidence="3 6">Membrane protein</fullName>
    </submittedName>
</protein>
<evidence type="ECO:0000313" key="2">
    <source>
        <dbReference type="EMBL" id="CDS86202.1"/>
    </source>
</evidence>
<keyword evidence="1" id="KW-0472">Membrane</keyword>
<keyword evidence="1" id="KW-1133">Transmembrane helix</keyword>
<dbReference type="KEGG" id="pdf:CD630DERM_13580"/>
<dbReference type="Proteomes" id="UP000411588">
    <property type="component" value="Unassembled WGS sequence"/>
</dbReference>
<feature type="transmembrane region" description="Helical" evidence="1">
    <location>
        <begin position="93"/>
        <end position="110"/>
    </location>
</feature>
<evidence type="ECO:0000313" key="4">
    <source>
        <dbReference type="EMBL" id="CDT19808.1"/>
    </source>
</evidence>
<dbReference type="EMBL" id="CAADAN010000007">
    <property type="protein sequence ID" value="VFD32806.1"/>
    <property type="molecule type" value="Genomic_DNA"/>
</dbReference>
<evidence type="ECO:0000313" key="5">
    <source>
        <dbReference type="EMBL" id="SJR82929.1"/>
    </source>
</evidence>
<dbReference type="EMBL" id="FUPS01000001">
    <property type="protein sequence ID" value="SJR82929.1"/>
    <property type="molecule type" value="Genomic_DNA"/>
</dbReference>
<dbReference type="Proteomes" id="UP000189137">
    <property type="component" value="Unassembled WGS sequence"/>
</dbReference>
<dbReference type="PATRIC" id="fig|1496.1373.peg.3696"/>
<feature type="transmembrane region" description="Helical" evidence="1">
    <location>
        <begin position="68"/>
        <end position="87"/>
    </location>
</feature>
<accession>A0A069A698</accession>
<dbReference type="RefSeq" id="WP_003438404.1">
    <property type="nucleotide sequence ID" value="NZ_JBBBMH010000001.1"/>
</dbReference>
<feature type="transmembrane region" description="Helical" evidence="1">
    <location>
        <begin position="122"/>
        <end position="137"/>
    </location>
</feature>
<dbReference type="EMBL" id="LK933005">
    <property type="protein sequence ID" value="CDT19808.1"/>
    <property type="molecule type" value="Genomic_DNA"/>
</dbReference>
<name>A0A069A698_CLODI</name>
<dbReference type="EMBL" id="LK932392">
    <property type="protein sequence ID" value="CDS86202.1"/>
    <property type="molecule type" value="Genomic_DNA"/>
</dbReference>
<sequence length="138" mass="16647">MYKEKLFDNYFKFLALLFWPIMWYKWIVISNGTLENMLFTIYAIVAIVFIILYSVFMIKYKDITQIDFFYRISTLLAFIFTLFSFLIYPKSLFFLYLKIIFTGIYLYYSIVKTLKFKDDEGVVGIMSSLLLIVITLFY</sequence>
<feature type="transmembrane region" description="Helical" evidence="1">
    <location>
        <begin position="9"/>
        <end position="27"/>
    </location>
</feature>
<evidence type="ECO:0000313" key="7">
    <source>
        <dbReference type="Proteomes" id="UP000189137"/>
    </source>
</evidence>
<proteinExistence type="predicted"/>
<evidence type="ECO:0000313" key="6">
    <source>
        <dbReference type="EMBL" id="VFD32806.1"/>
    </source>
</evidence>
<organism evidence="2">
    <name type="scientific">Clostridioides difficile</name>
    <name type="common">Peptoclostridium difficile</name>
    <dbReference type="NCBI Taxonomy" id="1496"/>
    <lineage>
        <taxon>Bacteria</taxon>
        <taxon>Bacillati</taxon>
        <taxon>Bacillota</taxon>
        <taxon>Clostridia</taxon>
        <taxon>Peptostreptococcales</taxon>
        <taxon>Peptostreptococcaceae</taxon>
        <taxon>Clostridioides</taxon>
    </lineage>
</organism>
<reference evidence="2" key="1">
    <citation type="submission" date="2014-07" db="EMBL/GenBank/DDBJ databases">
        <authorList>
            <person name="Monot Marc"/>
        </authorList>
    </citation>
    <scope>NUCLEOTIDE SEQUENCE</scope>
    <source>
        <strain evidence="4">7032989</strain>
        <strain evidence="2">7032994</strain>
    </source>
</reference>
<gene>
    <name evidence="4" type="ORF">BN1095_340082</name>
    <name evidence="3" type="ORF">BN1096_560274</name>
    <name evidence="2" type="ORF">BN1097_540277</name>
    <name evidence="6" type="ORF">SAMEA1402399_02245</name>
    <name evidence="5" type="ORF">SAMEA3375112_00258</name>
</gene>
<evidence type="ECO:0000313" key="3">
    <source>
        <dbReference type="EMBL" id="CDS86689.1"/>
    </source>
</evidence>
<reference evidence="6 8" key="2">
    <citation type="submission" date="2019-02" db="EMBL/GenBank/DDBJ databases">
        <authorList>
            <consortium name="Pathogen Informatics"/>
        </authorList>
    </citation>
    <scope>NUCLEOTIDE SEQUENCE [LARGE SCALE GENOMIC DNA]</scope>
    <source>
        <strain evidence="6">Clo34</strain>
        <strain evidence="8">clo34</strain>
        <strain evidence="5 7">VRECD0157</strain>
    </source>
</reference>
<keyword evidence="1" id="KW-0812">Transmembrane</keyword>
<dbReference type="AlphaFoldDB" id="A0A069A698"/>
<evidence type="ECO:0000313" key="8">
    <source>
        <dbReference type="Proteomes" id="UP000411588"/>
    </source>
</evidence>
<feature type="transmembrane region" description="Helical" evidence="1">
    <location>
        <begin position="39"/>
        <end position="56"/>
    </location>
</feature>
<evidence type="ECO:0000256" key="1">
    <source>
        <dbReference type="SAM" id="Phobius"/>
    </source>
</evidence>
<dbReference type="EMBL" id="LK932509">
    <property type="protein sequence ID" value="CDS86689.1"/>
    <property type="molecule type" value="Genomic_DNA"/>
</dbReference>